<dbReference type="AlphaFoldDB" id="A0A822Z3E0"/>
<gene>
    <name evidence="1" type="ORF">HUJ06_008626</name>
</gene>
<protein>
    <submittedName>
        <fullName evidence="1">Uncharacterized protein</fullName>
    </submittedName>
</protein>
<proteinExistence type="predicted"/>
<keyword evidence="2" id="KW-1185">Reference proteome</keyword>
<comment type="caution">
    <text evidence="1">The sequence shown here is derived from an EMBL/GenBank/DDBJ whole genome shotgun (WGS) entry which is preliminary data.</text>
</comment>
<evidence type="ECO:0000313" key="2">
    <source>
        <dbReference type="Proteomes" id="UP000607653"/>
    </source>
</evidence>
<name>A0A822Z3E0_NELNU</name>
<evidence type="ECO:0000313" key="1">
    <source>
        <dbReference type="EMBL" id="DAD37985.1"/>
    </source>
</evidence>
<organism evidence="1 2">
    <name type="scientific">Nelumbo nucifera</name>
    <name type="common">Sacred lotus</name>
    <dbReference type="NCBI Taxonomy" id="4432"/>
    <lineage>
        <taxon>Eukaryota</taxon>
        <taxon>Viridiplantae</taxon>
        <taxon>Streptophyta</taxon>
        <taxon>Embryophyta</taxon>
        <taxon>Tracheophyta</taxon>
        <taxon>Spermatophyta</taxon>
        <taxon>Magnoliopsida</taxon>
        <taxon>Proteales</taxon>
        <taxon>Nelumbonaceae</taxon>
        <taxon>Nelumbo</taxon>
    </lineage>
</organism>
<reference evidence="1 2" key="1">
    <citation type="journal article" date="2020" name="Mol. Biol. Evol.">
        <title>Distinct Expression and Methylation Patterns for Genes with Different Fates following a Single Whole-Genome Duplication in Flowering Plants.</title>
        <authorList>
            <person name="Shi T."/>
            <person name="Rahmani R.S."/>
            <person name="Gugger P.F."/>
            <person name="Wang M."/>
            <person name="Li H."/>
            <person name="Zhang Y."/>
            <person name="Li Z."/>
            <person name="Wang Q."/>
            <person name="Van de Peer Y."/>
            <person name="Marchal K."/>
            <person name="Chen J."/>
        </authorList>
    </citation>
    <scope>NUCLEOTIDE SEQUENCE [LARGE SCALE GENOMIC DNA]</scope>
    <source>
        <tissue evidence="1">Leaf</tissue>
    </source>
</reference>
<accession>A0A822Z3E0</accession>
<sequence length="103" mass="11572">MPPNDPHLEEVQQPSLGIVDSANIDGDQISTTTIKQNACRKKPSEFFVAISEQNVSVDKRFEKLVEAFKGLNKKPENHVSMSNVLAELNSIEGMNHNDYLKLY</sequence>
<dbReference type="EMBL" id="DUZY01000004">
    <property type="protein sequence ID" value="DAD37985.1"/>
    <property type="molecule type" value="Genomic_DNA"/>
</dbReference>
<dbReference type="Proteomes" id="UP000607653">
    <property type="component" value="Unassembled WGS sequence"/>
</dbReference>